<evidence type="ECO:0000256" key="1">
    <source>
        <dbReference type="ARBA" id="ARBA00009861"/>
    </source>
</evidence>
<dbReference type="Pfam" id="PF02458">
    <property type="entry name" value="Transferase"/>
    <property type="match status" value="3"/>
</dbReference>
<dbReference type="Proteomes" id="UP000583929">
    <property type="component" value="Unassembled WGS sequence"/>
</dbReference>
<comment type="caution">
    <text evidence="4">The sequence shown here is derived from an EMBL/GenBank/DDBJ whole genome shotgun (WGS) entry which is preliminary data.</text>
</comment>
<dbReference type="PANTHER" id="PTHR31623">
    <property type="entry name" value="F21J9.9"/>
    <property type="match status" value="1"/>
</dbReference>
<keyword evidence="2" id="KW-0808">Transferase</keyword>
<reference evidence="4 5" key="1">
    <citation type="journal article" date="2020" name="bioRxiv">
        <title>Sequence and annotation of 42 cannabis genomes reveals extensive copy number variation in cannabinoid synthesis and pathogen resistance genes.</title>
        <authorList>
            <person name="Mckernan K.J."/>
            <person name="Helbert Y."/>
            <person name="Kane L.T."/>
            <person name="Ebling H."/>
            <person name="Zhang L."/>
            <person name="Liu B."/>
            <person name="Eaton Z."/>
            <person name="Mclaughlin S."/>
            <person name="Kingan S."/>
            <person name="Baybayan P."/>
            <person name="Concepcion G."/>
            <person name="Jordan M."/>
            <person name="Riva A."/>
            <person name="Barbazuk W."/>
            <person name="Harkins T."/>
        </authorList>
    </citation>
    <scope>NUCLEOTIDE SEQUENCE [LARGE SCALE GENOMIC DNA]</scope>
    <source>
        <strain evidence="5">cv. Jamaican Lion 4</strain>
        <tissue evidence="4">Leaf</tissue>
    </source>
</reference>
<dbReference type="EMBL" id="JAATIQ010000001">
    <property type="protein sequence ID" value="KAF4404852.1"/>
    <property type="molecule type" value="Genomic_DNA"/>
</dbReference>
<organism evidence="4 5">
    <name type="scientific">Cannabis sativa</name>
    <name type="common">Hemp</name>
    <name type="synonym">Marijuana</name>
    <dbReference type="NCBI Taxonomy" id="3483"/>
    <lineage>
        <taxon>Eukaryota</taxon>
        <taxon>Viridiplantae</taxon>
        <taxon>Streptophyta</taxon>
        <taxon>Embryophyta</taxon>
        <taxon>Tracheophyta</taxon>
        <taxon>Spermatophyta</taxon>
        <taxon>Magnoliopsida</taxon>
        <taxon>eudicotyledons</taxon>
        <taxon>Gunneridae</taxon>
        <taxon>Pentapetalae</taxon>
        <taxon>rosids</taxon>
        <taxon>fabids</taxon>
        <taxon>Rosales</taxon>
        <taxon>Cannabaceae</taxon>
        <taxon>Cannabis</taxon>
    </lineage>
</organism>
<dbReference type="PANTHER" id="PTHR31623:SF122">
    <property type="entry name" value="HXXXD-TYPE ACYL-TRANSFERASE FAMILY PROTEIN"/>
    <property type="match status" value="1"/>
</dbReference>
<evidence type="ECO:0000256" key="2">
    <source>
        <dbReference type="ARBA" id="ARBA00022679"/>
    </source>
</evidence>
<keyword evidence="3" id="KW-0012">Acyltransferase</keyword>
<evidence type="ECO:0000313" key="4">
    <source>
        <dbReference type="EMBL" id="KAF4404852.1"/>
    </source>
</evidence>
<evidence type="ECO:0000313" key="5">
    <source>
        <dbReference type="Proteomes" id="UP000583929"/>
    </source>
</evidence>
<comment type="similarity">
    <text evidence="1">Belongs to the plant acyltransferase family.</text>
</comment>
<sequence>MGENNKVEIISEEIITPSSSTPAHLKTYLLSSIDQFSQAVYGRVVFFYTQNIDDHNASNNSSTEPYSSSNKKSQQLKNSLSKTLSRFYPFAGRIDNNTSVDCTDEGAPYVEAKFNGLLSTFLDDQRDNPVIIDQFFPAAIQSPEAATWPILRVQATFFDCGALAVGVCLSHKLCDARSMSVFMKSWAETSKGLVQPVVPIFKVASYFPPGDYHTKLKVPPSNNNNNMAEELVTKMYVFNKEKIVELKSKVADTRVQQPSRVEVVTALIWKIMIAVSQSNSKKKLDKTTYFVTQTMDIRKRAEPALPEELVGNLVTIIPVETKLNEPELADVVAEFRNGVREFTEKKGKSLRGDGALTVILEVVKGLLELLGRDDTDGVIFTSLCTFKLYEIADFGWGKPTWVNILPLPNGVVKKLVTLMDTKDGGIEAWVSLDKEEMSLFESHPQLLEFATHYYSIVKVIEIIKRETINPSSSTPPDLKIHKLSLLDQFQPEIYGQVIYFYQNTKNDINIITTNDQKSHQLKKSLSETLTRFYPIAGRINNNTTAIDCNDEGALYIEARFHGLNLSTFLQQELSVAQLQHLLASESQSPESNSWPQLLVQATFFDCGGLALGICLSHKSCDATSMGIFMKSWAEISNESPQKVFPVFNAASYFPPIEISDQRPALVLKKVESVVKRFVFEKKKLVKLKAETASESMDQPTRVEVVTALIWKCFMAASTRSSNPNGVNKFALTQSMNIRKRVDPPLPEHLVGNVIGCFIARMELGHDDDDDDQVTLKGLVALLRNGIREYAETKAKKLREDGACEVIGRDMKETFELFGCEDTKVLIFTSLCSFELYEMVDFGWGKPIWVTVPAAESHSNVIILMDTKEGGVEATVSLTKEDMALFETDPQLLAFAYPSTLNSQINKVEIVRRQTIKPSYPTPPHQKHFNLSFLDQIAPAIYTSIVLFYPKNYNNHIDLIDTSYDHHGYLKKTLSKILARSFFPLAGRINNNTTIECTDEGVPFFEAKFKGSLSTFLEQKSHNNVVELLKQFLPANNMVSIDQATSTWPLLLVQVTSFDCGGLAIGVCMSHKFADAATLSIFMKSWAKTPVEAAIRDGCCDQALDPDYRAASLFPGRDLLTLPPSTDSELNNTVDIITKRYVFGKTKIVHLKAKATKVNNPTRVEVVTAFVWNCATNANKRHRFSVLAQCVNLRKKVEPPFPENLVGNLVGYFSVSVDCKTNDEDYNKSDQFCDLVAKLRKGNIEYSENEAKKLRAGKEGLEVLSRWSEEGGELVRKDDANVFICSSWCNFGFYEIDFGWGKPIWASNPPYISYENIMTLMDTKEGDGVEVYLTLSKDNMASFERDPYIQSMITSSI</sequence>
<dbReference type="InterPro" id="IPR023213">
    <property type="entry name" value="CAT-like_dom_sf"/>
</dbReference>
<gene>
    <name evidence="4" type="ORF">G4B88_006238</name>
</gene>
<proteinExistence type="inferred from homology"/>
<evidence type="ECO:0000256" key="3">
    <source>
        <dbReference type="ARBA" id="ARBA00023315"/>
    </source>
</evidence>
<protein>
    <submittedName>
        <fullName evidence="4">Uncharacterized protein</fullName>
    </submittedName>
</protein>
<dbReference type="Gene3D" id="3.30.559.10">
    <property type="entry name" value="Chloramphenicol acetyltransferase-like domain"/>
    <property type="match status" value="6"/>
</dbReference>
<name>A0A7J6IB84_CANSA</name>
<dbReference type="GO" id="GO:0016746">
    <property type="term" value="F:acyltransferase activity"/>
    <property type="evidence" value="ECO:0007669"/>
    <property type="project" value="UniProtKB-KW"/>
</dbReference>
<keyword evidence="5" id="KW-1185">Reference proteome</keyword>
<accession>A0A7J6IB84</accession>